<dbReference type="EMBL" id="LT906468">
    <property type="protein sequence ID" value="SNV54621.1"/>
    <property type="molecule type" value="Genomic_DNA"/>
</dbReference>
<evidence type="ECO:0000313" key="1">
    <source>
        <dbReference type="EMBL" id="SNV54621.1"/>
    </source>
</evidence>
<protein>
    <submittedName>
        <fullName evidence="1">Uncharacterized protein</fullName>
    </submittedName>
</protein>
<dbReference type="AlphaFoldDB" id="A0AAJ4XD30"/>
<organism evidence="1 2">
    <name type="scientific">Sphingobacterium mizutaii</name>
    <dbReference type="NCBI Taxonomy" id="1010"/>
    <lineage>
        <taxon>Bacteria</taxon>
        <taxon>Pseudomonadati</taxon>
        <taxon>Bacteroidota</taxon>
        <taxon>Sphingobacteriia</taxon>
        <taxon>Sphingobacteriales</taxon>
        <taxon>Sphingobacteriaceae</taxon>
        <taxon>Sphingobacterium</taxon>
    </lineage>
</organism>
<dbReference type="KEGG" id="smiz:4412673_03110"/>
<dbReference type="Proteomes" id="UP000215355">
    <property type="component" value="Chromosome 1"/>
</dbReference>
<evidence type="ECO:0000313" key="2">
    <source>
        <dbReference type="Proteomes" id="UP000215355"/>
    </source>
</evidence>
<sequence>MTIQEFNSTLKDPQPNPNWEVQIQALWYDAKGDWKKAHDLIDHLNDKVSAHVHAYLHRVEGDLWNARYWYNRAKQPEFTGSLEEEHNQLLELYLG</sequence>
<proteinExistence type="predicted"/>
<dbReference type="RefSeq" id="WP_093098409.1">
    <property type="nucleotide sequence ID" value="NZ_CP158798.1"/>
</dbReference>
<accession>A0AAJ4XD30</accession>
<name>A0AAJ4XD30_9SPHI</name>
<gene>
    <name evidence="1" type="ORF">SAMEA4412673_03110</name>
</gene>
<reference evidence="1 2" key="1">
    <citation type="submission" date="2017-06" db="EMBL/GenBank/DDBJ databases">
        <authorList>
            <consortium name="Pathogen Informatics"/>
        </authorList>
    </citation>
    <scope>NUCLEOTIDE SEQUENCE [LARGE SCALE GENOMIC DNA]</scope>
    <source>
        <strain evidence="1 2">NCTC12149</strain>
    </source>
</reference>